<evidence type="ECO:0000313" key="2">
    <source>
        <dbReference type="EMBL" id="CAI5755747.1"/>
    </source>
</evidence>
<organism evidence="2 3">
    <name type="scientific">Candida verbasci</name>
    <dbReference type="NCBI Taxonomy" id="1227364"/>
    <lineage>
        <taxon>Eukaryota</taxon>
        <taxon>Fungi</taxon>
        <taxon>Dikarya</taxon>
        <taxon>Ascomycota</taxon>
        <taxon>Saccharomycotina</taxon>
        <taxon>Pichiomycetes</taxon>
        <taxon>Debaryomycetaceae</taxon>
        <taxon>Candida/Lodderomyces clade</taxon>
        <taxon>Candida</taxon>
    </lineage>
</organism>
<keyword evidence="3" id="KW-1185">Reference proteome</keyword>
<name>A0A9W4XEL7_9ASCO</name>
<reference evidence="2" key="1">
    <citation type="submission" date="2022-12" db="EMBL/GenBank/DDBJ databases">
        <authorList>
            <person name="Brejova B."/>
        </authorList>
    </citation>
    <scope>NUCLEOTIDE SEQUENCE</scope>
</reference>
<dbReference type="Proteomes" id="UP001152885">
    <property type="component" value="Unassembled WGS sequence"/>
</dbReference>
<comment type="caution">
    <text evidence="2">The sequence shown here is derived from an EMBL/GenBank/DDBJ whole genome shotgun (WGS) entry which is preliminary data.</text>
</comment>
<keyword evidence="1" id="KW-0812">Transmembrane</keyword>
<dbReference type="EMBL" id="CANTUO010000001">
    <property type="protein sequence ID" value="CAI5755747.1"/>
    <property type="molecule type" value="Genomic_DNA"/>
</dbReference>
<feature type="transmembrane region" description="Helical" evidence="1">
    <location>
        <begin position="323"/>
        <end position="340"/>
    </location>
</feature>
<gene>
    <name evidence="2" type="ORF">CANVERA_P0263</name>
</gene>
<protein>
    <submittedName>
        <fullName evidence="2">Uncharacterized protein</fullName>
    </submittedName>
</protein>
<dbReference type="AlphaFoldDB" id="A0A9W4XEL7"/>
<keyword evidence="1" id="KW-1133">Transmembrane helix</keyword>
<sequence length="342" mass="39303">MYLPETPPSLSKSKANVLLNSIDQSPINIEYLSPESFSTPIKTKQKPLTNFDQYWDMISEGKSFIEPFQLFKILKLLDISNLRVKTKIVELTEGIYSKINKFQAREIFETALNSVFKIDSIDDTSIVLMDSKDFIKQSLVELDQIHHKLKNSFNLLESEINEIKDKNLKDLTELRNLCNANDNINDKIHIIRRDVNKLSGGFRSMKKEILNQVNASPKTYTNANLITSVLTEDEKILISKLHNESTSNISNILDNDDIELSSPTINHSNSLHRNLNYIVQDDIESKLSSTPGSKVVIRPIADAANEIINQMSNKTMESTNTDIFYYYQLYILFTIFYLIFKF</sequence>
<evidence type="ECO:0000313" key="3">
    <source>
        <dbReference type="Proteomes" id="UP001152885"/>
    </source>
</evidence>
<accession>A0A9W4XEL7</accession>
<evidence type="ECO:0000256" key="1">
    <source>
        <dbReference type="SAM" id="Phobius"/>
    </source>
</evidence>
<keyword evidence="1" id="KW-0472">Membrane</keyword>
<proteinExistence type="predicted"/>